<evidence type="ECO:0000256" key="7">
    <source>
        <dbReference type="ARBA" id="ARBA00022769"/>
    </source>
</evidence>
<gene>
    <name evidence="20" type="ORF">A3H05_04075</name>
</gene>
<accession>A0A1F5XV70</accession>
<comment type="similarity">
    <text evidence="14">Belongs to the ABC transporter superfamily. UvrA family.</text>
</comment>
<reference evidence="20 21" key="1">
    <citation type="journal article" date="2016" name="Nat. Commun.">
        <title>Thousands of microbial genomes shed light on interconnected biogeochemical processes in an aquifer system.</title>
        <authorList>
            <person name="Anantharaman K."/>
            <person name="Brown C.T."/>
            <person name="Hug L.A."/>
            <person name="Sharon I."/>
            <person name="Castelle C.J."/>
            <person name="Probst A.J."/>
            <person name="Thomas B.C."/>
            <person name="Singh A."/>
            <person name="Wilkins M.J."/>
            <person name="Karaoz U."/>
            <person name="Brodie E.L."/>
            <person name="Williams K.H."/>
            <person name="Hubbard S.S."/>
            <person name="Banfield J.F."/>
        </authorList>
    </citation>
    <scope>NUCLEOTIDE SEQUENCE [LARGE SCALE GENOMIC DNA]</scope>
</reference>
<dbReference type="GO" id="GO:0016887">
    <property type="term" value="F:ATP hydrolysis activity"/>
    <property type="evidence" value="ECO:0007669"/>
    <property type="project" value="InterPro"/>
</dbReference>
<dbReference type="PANTHER" id="PTHR43152:SF3">
    <property type="entry name" value="UVRABC SYSTEM PROTEIN A"/>
    <property type="match status" value="1"/>
</dbReference>
<proteinExistence type="inferred from homology"/>
<protein>
    <recommendedName>
        <fullName evidence="15">UvrABC system protein A</fullName>
    </recommendedName>
    <alternativeName>
        <fullName evidence="16">Excinuclease ABC subunit A</fullName>
    </alternativeName>
</protein>
<evidence type="ECO:0000256" key="2">
    <source>
        <dbReference type="ARBA" id="ARBA00022490"/>
    </source>
</evidence>
<dbReference type="GO" id="GO:0005524">
    <property type="term" value="F:ATP binding"/>
    <property type="evidence" value="ECO:0007669"/>
    <property type="project" value="UniProtKB-KW"/>
</dbReference>
<feature type="region of interest" description="Disordered" evidence="17">
    <location>
        <begin position="329"/>
        <end position="351"/>
    </location>
</feature>
<keyword evidence="13" id="KW-0234">DNA repair</keyword>
<dbReference type="InterPro" id="IPR004602">
    <property type="entry name" value="UvrA"/>
</dbReference>
<dbReference type="PANTHER" id="PTHR43152">
    <property type="entry name" value="UVRABC SYSTEM PROTEIN A"/>
    <property type="match status" value="1"/>
</dbReference>
<comment type="subcellular location">
    <subcellularLocation>
        <location evidence="1">Cytoplasm</location>
    </subcellularLocation>
</comment>
<comment type="caution">
    <text evidence="20">The sequence shown here is derived from an EMBL/GenBank/DDBJ whole genome shotgun (WGS) entry which is preliminary data.</text>
</comment>
<dbReference type="GO" id="GO:0006289">
    <property type="term" value="P:nucleotide-excision repair"/>
    <property type="evidence" value="ECO:0007669"/>
    <property type="project" value="InterPro"/>
</dbReference>
<evidence type="ECO:0000256" key="16">
    <source>
        <dbReference type="ARBA" id="ARBA00042156"/>
    </source>
</evidence>
<keyword evidence="5" id="KW-0547">Nucleotide-binding</keyword>
<evidence type="ECO:0000256" key="14">
    <source>
        <dbReference type="ARBA" id="ARBA00038000"/>
    </source>
</evidence>
<dbReference type="GO" id="GO:0004518">
    <property type="term" value="F:nuclease activity"/>
    <property type="evidence" value="ECO:0007669"/>
    <property type="project" value="UniProtKB-KW"/>
</dbReference>
<dbReference type="GO" id="GO:0005737">
    <property type="term" value="C:cytoplasm"/>
    <property type="evidence" value="ECO:0007669"/>
    <property type="project" value="UniProtKB-SubCell"/>
</dbReference>
<evidence type="ECO:0000259" key="19">
    <source>
        <dbReference type="Pfam" id="PF17760"/>
    </source>
</evidence>
<evidence type="ECO:0000256" key="3">
    <source>
        <dbReference type="ARBA" id="ARBA00022723"/>
    </source>
</evidence>
<keyword evidence="4" id="KW-0677">Repeat</keyword>
<evidence type="ECO:0000256" key="17">
    <source>
        <dbReference type="SAM" id="MobiDB-lite"/>
    </source>
</evidence>
<keyword evidence="9" id="KW-0862">Zinc</keyword>
<keyword evidence="10" id="KW-0067">ATP-binding</keyword>
<dbReference type="SUPFAM" id="SSF52540">
    <property type="entry name" value="P-loop containing nucleoside triphosphate hydrolases"/>
    <property type="match status" value="2"/>
</dbReference>
<dbReference type="NCBIfam" id="TIGR00630">
    <property type="entry name" value="uvra"/>
    <property type="match status" value="1"/>
</dbReference>
<dbReference type="Pfam" id="PF17760">
    <property type="entry name" value="UvrA_inter"/>
    <property type="match status" value="1"/>
</dbReference>
<dbReference type="GO" id="GO:0008270">
    <property type="term" value="F:zinc ion binding"/>
    <property type="evidence" value="ECO:0007669"/>
    <property type="project" value="UniProtKB-KW"/>
</dbReference>
<keyword evidence="6" id="KW-0227">DNA damage</keyword>
<evidence type="ECO:0000256" key="15">
    <source>
        <dbReference type="ARBA" id="ARBA00039316"/>
    </source>
</evidence>
<dbReference type="NCBIfam" id="NF001503">
    <property type="entry name" value="PRK00349.1"/>
    <property type="match status" value="1"/>
</dbReference>
<keyword evidence="2" id="KW-0963">Cytoplasm</keyword>
<dbReference type="FunFam" id="1.20.1580.10:FF:000002">
    <property type="entry name" value="UvrABC system protein A"/>
    <property type="match status" value="1"/>
</dbReference>
<evidence type="ECO:0000256" key="11">
    <source>
        <dbReference type="ARBA" id="ARBA00022881"/>
    </source>
</evidence>
<dbReference type="InterPro" id="IPR027417">
    <property type="entry name" value="P-loop_NTPase"/>
</dbReference>
<dbReference type="GO" id="GO:0003677">
    <property type="term" value="F:DNA binding"/>
    <property type="evidence" value="ECO:0007669"/>
    <property type="project" value="UniProtKB-KW"/>
</dbReference>
<keyword evidence="11" id="KW-0267">Excision nuclease</keyword>
<dbReference type="GO" id="GO:0009380">
    <property type="term" value="C:excinuclease repair complex"/>
    <property type="evidence" value="ECO:0007669"/>
    <property type="project" value="InterPro"/>
</dbReference>
<feature type="non-terminal residue" evidence="20">
    <location>
        <position position="966"/>
    </location>
</feature>
<dbReference type="Gene3D" id="3.40.50.300">
    <property type="entry name" value="P-loop containing nucleotide triphosphate hydrolases"/>
    <property type="match status" value="2"/>
</dbReference>
<dbReference type="InterPro" id="IPR017871">
    <property type="entry name" value="ABC_transporter-like_CS"/>
</dbReference>
<evidence type="ECO:0000256" key="6">
    <source>
        <dbReference type="ARBA" id="ARBA00022763"/>
    </source>
</evidence>
<feature type="domain" description="UvrA interaction" evidence="19">
    <location>
        <begin position="169"/>
        <end position="260"/>
    </location>
</feature>
<dbReference type="InterPro" id="IPR013815">
    <property type="entry name" value="ATP_grasp_subdomain_1"/>
</dbReference>
<keyword evidence="12" id="KW-0238">DNA-binding</keyword>
<dbReference type="CDD" id="cd03271">
    <property type="entry name" value="ABC_UvrA_II"/>
    <property type="match status" value="1"/>
</dbReference>
<keyword evidence="3" id="KW-0479">Metal-binding</keyword>
<evidence type="ECO:0000259" key="18">
    <source>
        <dbReference type="Pfam" id="PF17755"/>
    </source>
</evidence>
<evidence type="ECO:0000256" key="13">
    <source>
        <dbReference type="ARBA" id="ARBA00023204"/>
    </source>
</evidence>
<sequence length="966" mass="106660">MLKNGPYIKIRGARTHNLKSIDLDIPKNKLVVITGLSGSGKSSLAFDTIYAEAERRFVESLSTYARQFLGVKEKPDADSISGLSPSIAIDQRSVAKNPRSTVGTITEIYDYLRILFSRAGVPYCPKCGRKIGRQNVDEILRAILKTAPSSSKSDFKSPKKSDFFSAGVVTILAPIVRGKKGEHRSVLEEIRRGGFIRVRIDGEAVRIEEAEGKVLNPKKTHTIEVIVDRLLVDKELDRPRLRESLETALKIGKGLVLVNDNLFSEHFACPDCGVSLPEIEPRLFSFNSPYGACPHCTGLGSTLEVDPKLIVPNEKLTLAEGAIRPWAPASTRSSLGGTASHKAGRPALPDASRGRQSWYWWILSDLAERHKFSLNTPYAKLPEKIKKIILYGEDKNSEKKFEGVIENLKRRWKETASEWTREEIEKYMKVEICPACLGRRLKPEALSVKFFDKNISEVAELSVSGAKEFFSAPKGRDLASGGEKEISIAKPIEPLIKEIKHRLEFLLEVGLDYLTLDRESTTLAGGEAQRVRLATQIGSALTGVIYVLDEPSIGLHPRDHARLIKTLKELRNLGNTVLVVEHDAETMKEADWIIDLGPGAGKHGGKVIFEGEYRELLKAKTLTGEYLSGKKEVKSRPAPQSPTLDLQKSRTFSRGAALVIKGASEHNLKNIDVKIPLGKLVVISGVSGSGKSSLISDILAKALLKYFYGSKEEPGKHKKIEGLENIDKAVLVDQSPIGRTPRSNPATYTGVFSFVREIYASTVEARARGYKTGRFSFNVKGGRCEDCEGQGVKKIEMYFLPDIYVECEECHGKRYNKEALEILYQNKNIADVLDLSIEEAHNFFKDIPQIDQRLKTLVDVGLGYMKLGQPATTLSGGEAQRVKLAFELSKKATGKTLYILDEPTTGLHFDDIQKLLNILSALVEKGNSVVVIEHNLDILKNADWIIDMGSEGGSGGGEIITCGTPK</sequence>
<dbReference type="Gene3D" id="1.10.8.280">
    <property type="entry name" value="ABC transporter ATPase domain-like"/>
    <property type="match status" value="1"/>
</dbReference>
<evidence type="ECO:0000256" key="4">
    <source>
        <dbReference type="ARBA" id="ARBA00022737"/>
    </source>
</evidence>
<evidence type="ECO:0000256" key="12">
    <source>
        <dbReference type="ARBA" id="ARBA00023125"/>
    </source>
</evidence>
<evidence type="ECO:0000256" key="8">
    <source>
        <dbReference type="ARBA" id="ARBA00022771"/>
    </source>
</evidence>
<name>A0A1F5XV70_9BACT</name>
<dbReference type="Gene3D" id="3.30.1490.20">
    <property type="entry name" value="ATP-grasp fold, A domain"/>
    <property type="match status" value="1"/>
</dbReference>
<dbReference type="EMBL" id="MFIP01000022">
    <property type="protein sequence ID" value="OGF91797.1"/>
    <property type="molecule type" value="Genomic_DNA"/>
</dbReference>
<organism evidence="20 21">
    <name type="scientific">Candidatus Giovannonibacteria bacterium RIFCSPLOWO2_12_FULL_43_26</name>
    <dbReference type="NCBI Taxonomy" id="1798363"/>
    <lineage>
        <taxon>Bacteria</taxon>
        <taxon>Candidatus Giovannoniibacteriota</taxon>
    </lineage>
</organism>
<keyword evidence="8" id="KW-0863">Zinc-finger</keyword>
<evidence type="ECO:0000256" key="5">
    <source>
        <dbReference type="ARBA" id="ARBA00022741"/>
    </source>
</evidence>
<keyword evidence="7" id="KW-0228">DNA excision</keyword>
<dbReference type="PROSITE" id="PS00211">
    <property type="entry name" value="ABC_TRANSPORTER_1"/>
    <property type="match status" value="1"/>
</dbReference>
<dbReference type="Gene3D" id="1.20.1580.10">
    <property type="entry name" value="ABC transporter ATPase like domain"/>
    <property type="match status" value="2"/>
</dbReference>
<evidence type="ECO:0000313" key="20">
    <source>
        <dbReference type="EMBL" id="OGF91797.1"/>
    </source>
</evidence>
<dbReference type="InterPro" id="IPR041102">
    <property type="entry name" value="UvrA_inter"/>
</dbReference>
<dbReference type="Pfam" id="PF17755">
    <property type="entry name" value="UvrA_DNA-bind"/>
    <property type="match status" value="1"/>
</dbReference>
<feature type="domain" description="UvrA DNA-binding" evidence="18">
    <location>
        <begin position="306"/>
        <end position="426"/>
    </location>
</feature>
<evidence type="ECO:0000256" key="10">
    <source>
        <dbReference type="ARBA" id="ARBA00022840"/>
    </source>
</evidence>
<dbReference type="AlphaFoldDB" id="A0A1F5XV70"/>
<dbReference type="Proteomes" id="UP000177334">
    <property type="component" value="Unassembled WGS sequence"/>
</dbReference>
<evidence type="ECO:0000313" key="21">
    <source>
        <dbReference type="Proteomes" id="UP000177334"/>
    </source>
</evidence>
<dbReference type="InterPro" id="IPR041552">
    <property type="entry name" value="UvrA_DNA-bd"/>
</dbReference>
<evidence type="ECO:0000256" key="9">
    <source>
        <dbReference type="ARBA" id="ARBA00022833"/>
    </source>
</evidence>
<evidence type="ECO:0000256" key="1">
    <source>
        <dbReference type="ARBA" id="ARBA00004496"/>
    </source>
</evidence>